<evidence type="ECO:0000313" key="7">
    <source>
        <dbReference type="Proteomes" id="UP000236723"/>
    </source>
</evidence>
<evidence type="ECO:0000256" key="1">
    <source>
        <dbReference type="ARBA" id="ARBA00009402"/>
    </source>
</evidence>
<organism evidence="6 7">
    <name type="scientific">Thermomonospora echinospora</name>
    <dbReference type="NCBI Taxonomy" id="1992"/>
    <lineage>
        <taxon>Bacteria</taxon>
        <taxon>Bacillati</taxon>
        <taxon>Actinomycetota</taxon>
        <taxon>Actinomycetes</taxon>
        <taxon>Streptosporangiales</taxon>
        <taxon>Thermomonosporaceae</taxon>
        <taxon>Thermomonospora</taxon>
    </lineage>
</organism>
<evidence type="ECO:0000256" key="3">
    <source>
        <dbReference type="ARBA" id="ARBA00023125"/>
    </source>
</evidence>
<dbReference type="EMBL" id="FNVO01000060">
    <property type="protein sequence ID" value="SEG95028.1"/>
    <property type="molecule type" value="Genomic_DNA"/>
</dbReference>
<evidence type="ECO:0000256" key="2">
    <source>
        <dbReference type="ARBA" id="ARBA00022578"/>
    </source>
</evidence>
<proteinExistence type="inferred from homology"/>
<keyword evidence="4" id="KW-0233">DNA recombination</keyword>
<name>A0A1H6EAY5_9ACTN</name>
<feature type="domain" description="Tn3 transposase DDE" evidence="5">
    <location>
        <begin position="158"/>
        <end position="558"/>
    </location>
</feature>
<reference evidence="7" key="1">
    <citation type="submission" date="2016-10" db="EMBL/GenBank/DDBJ databases">
        <authorList>
            <person name="Varghese N."/>
            <person name="Submissions S."/>
        </authorList>
    </citation>
    <scope>NUCLEOTIDE SEQUENCE [LARGE SCALE GENOMIC DNA]</scope>
    <source>
        <strain evidence="7">DSM 43163</strain>
    </source>
</reference>
<dbReference type="InterPro" id="IPR002513">
    <property type="entry name" value="Tn3_Tnp_DDE_dom"/>
</dbReference>
<keyword evidence="7" id="KW-1185">Reference proteome</keyword>
<sequence length="565" mass="63832">ATETVPIAHVVPDDWRDAVVDPDTGRIARIPYELCVLVALRKAIRRREIWVEGAVTWRNPEADLPADFADNRDVHYEALSKPRDPAAFIADLQKRHVAALNRLNRAMRKGTTGGVKITRKKGEPWIAVPPVVKQPEPANLKALKEEISRRWGVIDLLDVLKDVDHVTGFTRDFTSVASRTVTDTAVLQRRLLLCLYGLGTNIGIKRVADGAAAALGELADNEAALRRTRRLFINRDNLRAAIRTVVNETLRVRDTALWGAGTSCASDSRKFGSWSANFMTEWHQRYGGPGIMVYWHVERRSVCIYSQVTTTSASEVASMIEGLLRHLTDAEIDRQYTDTHGASIVGFAFSHLLDFQLLPRLKNIGSARLYRPGVITDESPESGTWPQLEEVISAKTIDWDLIARHYDQMIKYATALRLGTAQSHQMLRRFTRGGPKHPTYQAIEELGRIIRTIFICDYLADEELRREIHEGLNVVENFNSAGKEIFYGKAGDLTGEDREHAEVSALALHLVTATIAYLNTHLIQLVLREDAWRRRLTDADRRGLSALFWTHLNLYGRFELDMNHH</sequence>
<comment type="similarity">
    <text evidence="1">Belongs to the transposase 7 family.</text>
</comment>
<evidence type="ECO:0000256" key="4">
    <source>
        <dbReference type="ARBA" id="ARBA00023172"/>
    </source>
</evidence>
<keyword evidence="2" id="KW-0815">Transposition</keyword>
<dbReference type="Proteomes" id="UP000236723">
    <property type="component" value="Unassembled WGS sequence"/>
</dbReference>
<dbReference type="Pfam" id="PF01526">
    <property type="entry name" value="DDE_Tnp_Tn3"/>
    <property type="match status" value="1"/>
</dbReference>
<dbReference type="OrthoDB" id="3698941at2"/>
<dbReference type="AlphaFoldDB" id="A0A1H6EAY5"/>
<evidence type="ECO:0000313" key="6">
    <source>
        <dbReference type="EMBL" id="SEG95028.1"/>
    </source>
</evidence>
<dbReference type="InterPro" id="IPR047653">
    <property type="entry name" value="Tn3-like_transpos"/>
</dbReference>
<protein>
    <submittedName>
        <fullName evidence="6">Transposase and inactivated derivatives, TnpA family</fullName>
    </submittedName>
</protein>
<dbReference type="RefSeq" id="WP_146087713.1">
    <property type="nucleotide sequence ID" value="NZ_FNVO01000060.1"/>
</dbReference>
<keyword evidence="3" id="KW-0238">DNA-binding</keyword>
<gene>
    <name evidence="6" type="ORF">SAMN04489712_1601</name>
</gene>
<evidence type="ECO:0000259" key="5">
    <source>
        <dbReference type="Pfam" id="PF01526"/>
    </source>
</evidence>
<dbReference type="GO" id="GO:0006313">
    <property type="term" value="P:DNA transposition"/>
    <property type="evidence" value="ECO:0007669"/>
    <property type="project" value="InterPro"/>
</dbReference>
<dbReference type="GO" id="GO:0004803">
    <property type="term" value="F:transposase activity"/>
    <property type="evidence" value="ECO:0007669"/>
    <property type="project" value="InterPro"/>
</dbReference>
<dbReference type="GO" id="GO:0003677">
    <property type="term" value="F:DNA binding"/>
    <property type="evidence" value="ECO:0007669"/>
    <property type="project" value="UniProtKB-KW"/>
</dbReference>
<accession>A0A1H6EAY5</accession>
<feature type="non-terminal residue" evidence="6">
    <location>
        <position position="1"/>
    </location>
</feature>
<feature type="non-terminal residue" evidence="6">
    <location>
        <position position="565"/>
    </location>
</feature>
<dbReference type="NCBIfam" id="NF033527">
    <property type="entry name" value="transpos_Tn3"/>
    <property type="match status" value="1"/>
</dbReference>